<dbReference type="Proteomes" id="UP000198629">
    <property type="component" value="Unassembled WGS sequence"/>
</dbReference>
<evidence type="ECO:0000313" key="1">
    <source>
        <dbReference type="EMBL" id="SDK23938.1"/>
    </source>
</evidence>
<evidence type="ECO:0000313" key="2">
    <source>
        <dbReference type="Proteomes" id="UP000198629"/>
    </source>
</evidence>
<keyword evidence="2" id="KW-1185">Reference proteome</keyword>
<gene>
    <name evidence="1" type="ORF">SAMN05192566_0761</name>
</gene>
<dbReference type="AlphaFoldDB" id="A0A1G9A9G4"/>
<dbReference type="RefSeq" id="WP_091470174.1">
    <property type="nucleotide sequence ID" value="NZ_FNFX01000001.1"/>
</dbReference>
<dbReference type="InterPro" id="IPR013321">
    <property type="entry name" value="Arc_rbn_hlx_hlx"/>
</dbReference>
<evidence type="ECO:0008006" key="3">
    <source>
        <dbReference type="Google" id="ProtNLM"/>
    </source>
</evidence>
<sequence>MKKRTTKMKGNSIEKQLPLRLKMHLHELLLRNAVKNNESINLVINNMLEKQLEAEEIEKPQI</sequence>
<dbReference type="STRING" id="492660.SAMN05192566_0761"/>
<accession>A0A1G9A9G4</accession>
<dbReference type="EMBL" id="FNFX01000001">
    <property type="protein sequence ID" value="SDK23938.1"/>
    <property type="molecule type" value="Genomic_DNA"/>
</dbReference>
<proteinExistence type="predicted"/>
<reference evidence="2" key="1">
    <citation type="submission" date="2016-10" db="EMBL/GenBank/DDBJ databases">
        <authorList>
            <person name="Varghese N."/>
            <person name="Submissions S."/>
        </authorList>
    </citation>
    <scope>NUCLEOTIDE SEQUENCE [LARGE SCALE GENOMIC DNA]</scope>
    <source>
        <strain evidence="2">CBMB127</strain>
    </source>
</reference>
<protein>
    <recommendedName>
        <fullName evidence="3">HicB family protein</fullName>
    </recommendedName>
</protein>
<organism evidence="1 2">
    <name type="scientific">Methylophilus rhizosphaerae</name>
    <dbReference type="NCBI Taxonomy" id="492660"/>
    <lineage>
        <taxon>Bacteria</taxon>
        <taxon>Pseudomonadati</taxon>
        <taxon>Pseudomonadota</taxon>
        <taxon>Betaproteobacteria</taxon>
        <taxon>Nitrosomonadales</taxon>
        <taxon>Methylophilaceae</taxon>
        <taxon>Methylophilus</taxon>
    </lineage>
</organism>
<dbReference type="GO" id="GO:0006355">
    <property type="term" value="P:regulation of DNA-templated transcription"/>
    <property type="evidence" value="ECO:0007669"/>
    <property type="project" value="InterPro"/>
</dbReference>
<name>A0A1G9A9G4_9PROT</name>
<dbReference type="Gene3D" id="1.10.1220.10">
    <property type="entry name" value="Met repressor-like"/>
    <property type="match status" value="1"/>
</dbReference>